<dbReference type="AlphaFoldDB" id="A0A392SIC6"/>
<proteinExistence type="predicted"/>
<dbReference type="Proteomes" id="UP000265520">
    <property type="component" value="Unassembled WGS sequence"/>
</dbReference>
<feature type="non-terminal residue" evidence="2">
    <location>
        <position position="1"/>
    </location>
</feature>
<dbReference type="EMBL" id="LXQA010386113">
    <property type="protein sequence ID" value="MCI48389.1"/>
    <property type="molecule type" value="Genomic_DNA"/>
</dbReference>
<evidence type="ECO:0000313" key="2">
    <source>
        <dbReference type="EMBL" id="MCI48389.1"/>
    </source>
</evidence>
<evidence type="ECO:0000313" key="3">
    <source>
        <dbReference type="Proteomes" id="UP000265520"/>
    </source>
</evidence>
<name>A0A392SIC6_9FABA</name>
<organism evidence="2 3">
    <name type="scientific">Trifolium medium</name>
    <dbReference type="NCBI Taxonomy" id="97028"/>
    <lineage>
        <taxon>Eukaryota</taxon>
        <taxon>Viridiplantae</taxon>
        <taxon>Streptophyta</taxon>
        <taxon>Embryophyta</taxon>
        <taxon>Tracheophyta</taxon>
        <taxon>Spermatophyta</taxon>
        <taxon>Magnoliopsida</taxon>
        <taxon>eudicotyledons</taxon>
        <taxon>Gunneridae</taxon>
        <taxon>Pentapetalae</taxon>
        <taxon>rosids</taxon>
        <taxon>fabids</taxon>
        <taxon>Fabales</taxon>
        <taxon>Fabaceae</taxon>
        <taxon>Papilionoideae</taxon>
        <taxon>50 kb inversion clade</taxon>
        <taxon>NPAAA clade</taxon>
        <taxon>Hologalegina</taxon>
        <taxon>IRL clade</taxon>
        <taxon>Trifolieae</taxon>
        <taxon>Trifolium</taxon>
    </lineage>
</organism>
<feature type="region of interest" description="Disordered" evidence="1">
    <location>
        <begin position="1"/>
        <end position="51"/>
    </location>
</feature>
<sequence length="103" mass="12130">EDEVLVEKKSDEVEKLSDDEGDLVEKLRESKEDEKKKNEKGKGVDDSPYARVSYPRKKRVKNLDREKDFKKFMKVLNKLEMAIPLVEALEQMPLYAKFLKELL</sequence>
<comment type="caution">
    <text evidence="2">The sequence shown here is derived from an EMBL/GenBank/DDBJ whole genome shotgun (WGS) entry which is preliminary data.</text>
</comment>
<keyword evidence="3" id="KW-1185">Reference proteome</keyword>
<protein>
    <submittedName>
        <fullName evidence="2">Uncharacterized protein</fullName>
    </submittedName>
</protein>
<feature type="compositionally biased region" description="Basic and acidic residues" evidence="1">
    <location>
        <begin position="1"/>
        <end position="45"/>
    </location>
</feature>
<reference evidence="2 3" key="1">
    <citation type="journal article" date="2018" name="Front. Plant Sci.">
        <title>Red Clover (Trifolium pratense) and Zigzag Clover (T. medium) - A Picture of Genomic Similarities and Differences.</title>
        <authorList>
            <person name="Dluhosova J."/>
            <person name="Istvanek J."/>
            <person name="Nedelnik J."/>
            <person name="Repkova J."/>
        </authorList>
    </citation>
    <scope>NUCLEOTIDE SEQUENCE [LARGE SCALE GENOMIC DNA]</scope>
    <source>
        <strain evidence="3">cv. 10/8</strain>
        <tissue evidence="2">Leaf</tissue>
    </source>
</reference>
<feature type="non-terminal residue" evidence="2">
    <location>
        <position position="103"/>
    </location>
</feature>
<evidence type="ECO:0000256" key="1">
    <source>
        <dbReference type="SAM" id="MobiDB-lite"/>
    </source>
</evidence>
<accession>A0A392SIC6</accession>